<dbReference type="GO" id="GO:0005886">
    <property type="term" value="C:plasma membrane"/>
    <property type="evidence" value="ECO:0007669"/>
    <property type="project" value="TreeGrafter"/>
</dbReference>
<dbReference type="EMBL" id="JACHOV010000007">
    <property type="protein sequence ID" value="MBB4641750.1"/>
    <property type="molecule type" value="Genomic_DNA"/>
</dbReference>
<dbReference type="Proteomes" id="UP000575068">
    <property type="component" value="Unassembled WGS sequence"/>
</dbReference>
<proteinExistence type="predicted"/>
<dbReference type="GO" id="GO:0005524">
    <property type="term" value="F:ATP binding"/>
    <property type="evidence" value="ECO:0007669"/>
    <property type="project" value="UniProtKB-KW"/>
</dbReference>
<keyword evidence="1" id="KW-0547">Nucleotide-binding</keyword>
<dbReference type="PANTHER" id="PTHR32309:SF13">
    <property type="entry name" value="FERRIC ENTEROBACTIN TRANSPORT PROTEIN FEPE"/>
    <property type="match status" value="1"/>
</dbReference>
<evidence type="ECO:0000313" key="3">
    <source>
        <dbReference type="EMBL" id="MBB4641750.1"/>
    </source>
</evidence>
<organism evidence="3 4">
    <name type="scientific">Rhizorhapis suberifaciens</name>
    <name type="common">corky root of lettuce</name>
    <dbReference type="NCBI Taxonomy" id="13656"/>
    <lineage>
        <taxon>Bacteria</taxon>
        <taxon>Pseudomonadati</taxon>
        <taxon>Pseudomonadota</taxon>
        <taxon>Alphaproteobacteria</taxon>
        <taxon>Sphingomonadales</taxon>
        <taxon>Sphingomonadaceae</taxon>
        <taxon>Rhizorhapis</taxon>
    </lineage>
</organism>
<keyword evidence="4" id="KW-1185">Reference proteome</keyword>
<dbReference type="InterPro" id="IPR005702">
    <property type="entry name" value="Wzc-like_C"/>
</dbReference>
<evidence type="ECO:0000256" key="1">
    <source>
        <dbReference type="ARBA" id="ARBA00022741"/>
    </source>
</evidence>
<dbReference type="GO" id="GO:0004713">
    <property type="term" value="F:protein tyrosine kinase activity"/>
    <property type="evidence" value="ECO:0007669"/>
    <property type="project" value="TreeGrafter"/>
</dbReference>
<evidence type="ECO:0000313" key="4">
    <source>
        <dbReference type="Proteomes" id="UP000575068"/>
    </source>
</evidence>
<name>A0A840HVZ5_9SPHN</name>
<dbReference type="Gene3D" id="3.40.50.300">
    <property type="entry name" value="P-loop containing nucleotide triphosphate hydrolases"/>
    <property type="match status" value="1"/>
</dbReference>
<dbReference type="InterPro" id="IPR050445">
    <property type="entry name" value="Bact_polysacc_biosynth/exp"/>
</dbReference>
<dbReference type="InterPro" id="IPR027417">
    <property type="entry name" value="P-loop_NTPase"/>
</dbReference>
<keyword evidence="2" id="KW-0067">ATP-binding</keyword>
<protein>
    <submittedName>
        <fullName evidence="3">Capsular exopolysaccharide synthesis family protein</fullName>
    </submittedName>
</protein>
<dbReference type="CDD" id="cd05387">
    <property type="entry name" value="BY-kinase"/>
    <property type="match status" value="1"/>
</dbReference>
<dbReference type="SUPFAM" id="SSF52540">
    <property type="entry name" value="P-loop containing nucleoside triphosphate hydrolases"/>
    <property type="match status" value="1"/>
</dbReference>
<accession>A0A840HVZ5</accession>
<reference evidence="3 4" key="1">
    <citation type="submission" date="2020-08" db="EMBL/GenBank/DDBJ databases">
        <title>Genomic Encyclopedia of Type Strains, Phase IV (KMG-IV): sequencing the most valuable type-strain genomes for metagenomic binning, comparative biology and taxonomic classification.</title>
        <authorList>
            <person name="Goeker M."/>
        </authorList>
    </citation>
    <scope>NUCLEOTIDE SEQUENCE [LARGE SCALE GENOMIC DNA]</scope>
    <source>
        <strain evidence="3 4">DSM 7465</strain>
    </source>
</reference>
<dbReference type="PANTHER" id="PTHR32309">
    <property type="entry name" value="TYROSINE-PROTEIN KINASE"/>
    <property type="match status" value="1"/>
</dbReference>
<gene>
    <name evidence="3" type="ORF">HNQ99_002063</name>
</gene>
<comment type="caution">
    <text evidence="3">The sequence shown here is derived from an EMBL/GenBank/DDBJ whole genome shotgun (WGS) entry which is preliminary data.</text>
</comment>
<sequence length="232" mass="25000">MSQLLLDVPGALQQVHRNISWGFTLSPEIVLAAGRDGPQVEALRSLRTQLIERHLRRGRRAIALCSPSGQAGVSFIAANLAVAFARMGANTLLVDANMRGPSIQNFIVPHQPVGGLSQCLSGGGNHSDQVQPNVIPYLSVLYSGGANPEALEKLSGPLFQPLMAMWMRDFDIVIIDTPPANRYADPLRIASAAGHSLVVLRKHVSFMSDADRLMTELTASRVGITGIVLNEY</sequence>
<dbReference type="AlphaFoldDB" id="A0A840HVZ5"/>
<dbReference type="InterPro" id="IPR033756">
    <property type="entry name" value="YlxH/NBP35"/>
</dbReference>
<dbReference type="Pfam" id="PF10609">
    <property type="entry name" value="ParA"/>
    <property type="match status" value="1"/>
</dbReference>
<evidence type="ECO:0000256" key="2">
    <source>
        <dbReference type="ARBA" id="ARBA00022840"/>
    </source>
</evidence>
<dbReference type="RefSeq" id="WP_184475542.1">
    <property type="nucleotide sequence ID" value="NZ_JACHOV010000007.1"/>
</dbReference>